<dbReference type="GO" id="GO:0008233">
    <property type="term" value="F:peptidase activity"/>
    <property type="evidence" value="ECO:0007669"/>
    <property type="project" value="UniProtKB-KW"/>
</dbReference>
<keyword evidence="1" id="KW-0831">Ubiquinone biosynthesis</keyword>
<organism evidence="3 4">
    <name type="scientific">Natronospira proteinivora</name>
    <dbReference type="NCBI Taxonomy" id="1807133"/>
    <lineage>
        <taxon>Bacteria</taxon>
        <taxon>Pseudomonadati</taxon>
        <taxon>Pseudomonadota</taxon>
        <taxon>Gammaproteobacteria</taxon>
        <taxon>Natronospirales</taxon>
        <taxon>Natronospiraceae</taxon>
        <taxon>Natronospira</taxon>
    </lineage>
</organism>
<reference evidence="3 4" key="1">
    <citation type="submission" date="2022-03" db="EMBL/GenBank/DDBJ databases">
        <title>Genomic Encyclopedia of Type Strains, Phase III (KMG-III): the genomes of soil and plant-associated and newly described type strains.</title>
        <authorList>
            <person name="Whitman W."/>
        </authorList>
    </citation>
    <scope>NUCLEOTIDE SEQUENCE [LARGE SCALE GENOMIC DNA]</scope>
    <source>
        <strain evidence="3 4">BSker1</strain>
    </source>
</reference>
<dbReference type="InterPro" id="IPR001539">
    <property type="entry name" value="Peptidase_U32"/>
</dbReference>
<feature type="binding site" evidence="1">
    <location>
        <position position="232"/>
    </location>
    <ligand>
        <name>[4Fe-4S] cluster</name>
        <dbReference type="ChEBI" id="CHEBI:49883"/>
    </ligand>
</feature>
<dbReference type="EMBL" id="JALJYF010000001">
    <property type="protein sequence ID" value="MCP1727179.1"/>
    <property type="molecule type" value="Genomic_DNA"/>
</dbReference>
<evidence type="ECO:0000313" key="4">
    <source>
        <dbReference type="Proteomes" id="UP001523550"/>
    </source>
</evidence>
<accession>A0ABT1G7A9</accession>
<dbReference type="Proteomes" id="UP001523550">
    <property type="component" value="Unassembled WGS sequence"/>
</dbReference>
<keyword evidence="3" id="KW-0378">Hydrolase</keyword>
<keyword evidence="1" id="KW-0411">Iron-sulfur</keyword>
<dbReference type="SUPFAM" id="SSF51569">
    <property type="entry name" value="Aldolase"/>
    <property type="match status" value="1"/>
</dbReference>
<dbReference type="PANTHER" id="PTHR30217">
    <property type="entry name" value="PEPTIDASE U32 FAMILY"/>
    <property type="match status" value="1"/>
</dbReference>
<dbReference type="PANTHER" id="PTHR30217:SF3">
    <property type="entry name" value="UBIQUINONE BIOSYNTHESIS PROTEIN UBIU"/>
    <property type="match status" value="1"/>
</dbReference>
<dbReference type="Pfam" id="PF01136">
    <property type="entry name" value="Peptidase_U32"/>
    <property type="match status" value="1"/>
</dbReference>
<keyword evidence="1" id="KW-0479">Metal-binding</keyword>
<dbReference type="InterPro" id="IPR051454">
    <property type="entry name" value="RNA/ubiquinone_mod_enzymes"/>
</dbReference>
<feature type="binding site" evidence="1">
    <location>
        <position position="169"/>
    </location>
    <ligand>
        <name>[4Fe-4S] cluster</name>
        <dbReference type="ChEBI" id="CHEBI:49883"/>
    </ligand>
</feature>
<keyword evidence="1" id="KW-0408">Iron</keyword>
<dbReference type="RefSeq" id="WP_253446667.1">
    <property type="nucleotide sequence ID" value="NZ_JALJYF010000001.1"/>
</dbReference>
<comment type="similarity">
    <text evidence="1">Belongs to the peptidase U32 family. UbiU subfamily.</text>
</comment>
<dbReference type="HAMAP" id="MF_02232">
    <property type="entry name" value="UbiU"/>
    <property type="match status" value="1"/>
</dbReference>
<evidence type="ECO:0000256" key="2">
    <source>
        <dbReference type="SAM" id="MobiDB-lite"/>
    </source>
</evidence>
<keyword evidence="1" id="KW-0004">4Fe-4S</keyword>
<keyword evidence="4" id="KW-1185">Reference proteome</keyword>
<dbReference type="PROSITE" id="PS01276">
    <property type="entry name" value="PEPTIDASE_U32"/>
    <property type="match status" value="1"/>
</dbReference>
<comment type="subunit">
    <text evidence="1">Forms a heterodimer with UbiV.</text>
</comment>
<proteinExistence type="inferred from homology"/>
<dbReference type="InterPro" id="IPR043692">
    <property type="entry name" value="UbiU"/>
</dbReference>
<feature type="compositionally biased region" description="Polar residues" evidence="2">
    <location>
        <begin position="310"/>
        <end position="319"/>
    </location>
</feature>
<feature type="binding site" evidence="1">
    <location>
        <position position="176"/>
    </location>
    <ligand>
        <name>[4Fe-4S] cluster</name>
        <dbReference type="ChEBI" id="CHEBI:49883"/>
    </ligand>
</feature>
<feature type="region of interest" description="Disordered" evidence="2">
    <location>
        <begin position="298"/>
        <end position="319"/>
    </location>
</feature>
<keyword evidence="3" id="KW-0645">Protease</keyword>
<comment type="function">
    <text evidence="1">Required for O(2)-independent ubiquinone (coenzyme Q) biosynthesis. Together with UbiV, is essential for the C6-hydroxylation reaction in the oxygen-independent ubiquinone biosynthesis pathway.</text>
</comment>
<dbReference type="GO" id="GO:0006508">
    <property type="term" value="P:proteolysis"/>
    <property type="evidence" value="ECO:0007669"/>
    <property type="project" value="UniProtKB-KW"/>
</dbReference>
<name>A0ABT1G7A9_9GAMM</name>
<sequence length="331" mass="36186">MDLVCPAGSLPALKAAVNAGADVVYLGLKDATNARHFAGLNFTPKRIREAVAYAHARGSKVYMAINTYADPAGVARWRNAVDQAADLGADTLILADTGVLDYAARKHPDLPRHLSVQASATTRQALDFYHRHFGIRRAVLPRVLAVQQVRALAADTPVELEVFAFGSLCIMAEGRCQLSSHVTGQSPNMAGVCSPAAHVRWQEEGDILKSRLNEKLIDRFEKQERAGYPTLCKGRFLTNGQRHHALEAPTSLNTTELLPELKAMGIAAVKIEGRQRSPAYVQAVTRVWRELLDSLDRNPEGFKPAPEGQKTLSRLSEGSQTTLGAYARTWQ</sequence>
<comment type="caution">
    <text evidence="3">The sequence shown here is derived from an EMBL/GenBank/DDBJ whole genome shotgun (WGS) entry which is preliminary data.</text>
</comment>
<feature type="binding site" evidence="1">
    <location>
        <position position="193"/>
    </location>
    <ligand>
        <name>[4Fe-4S] cluster</name>
        <dbReference type="ChEBI" id="CHEBI:49883"/>
    </ligand>
</feature>
<protein>
    <recommendedName>
        <fullName evidence="1">Ubiquinone biosynthesis protein UbiU</fullName>
    </recommendedName>
</protein>
<evidence type="ECO:0000313" key="3">
    <source>
        <dbReference type="EMBL" id="MCP1727179.1"/>
    </source>
</evidence>
<comment type="pathway">
    <text evidence="1">Cofactor biosynthesis; ubiquinone biosynthesis.</text>
</comment>
<comment type="cofactor">
    <cofactor evidence="1">
        <name>[4Fe-4S] cluster</name>
        <dbReference type="ChEBI" id="CHEBI:49883"/>
    </cofactor>
</comment>
<evidence type="ECO:0000256" key="1">
    <source>
        <dbReference type="HAMAP-Rule" id="MF_02232"/>
    </source>
</evidence>
<gene>
    <name evidence="1" type="primary">ubiU</name>
    <name evidence="3" type="ORF">J2T60_001144</name>
</gene>